<dbReference type="AlphaFoldDB" id="A0A9Q9PAL4"/>
<evidence type="ECO:0000313" key="1">
    <source>
        <dbReference type="EMBL" id="VCT93305.1"/>
    </source>
</evidence>
<protein>
    <submittedName>
        <fullName evidence="1">Uncharacterized protein</fullName>
    </submittedName>
</protein>
<gene>
    <name evidence="1" type="primary">p20c</name>
    <name evidence="1" type="ORF">SBRMV_020</name>
</gene>
<organism evidence="1">
    <name type="scientific">Bacillus pumilus</name>
    <name type="common">Bacillus mesentericus</name>
    <dbReference type="NCBI Taxonomy" id="1408"/>
    <lineage>
        <taxon>Bacteria</taxon>
        <taxon>Bacillati</taxon>
        <taxon>Bacillota</taxon>
        <taxon>Bacilli</taxon>
        <taxon>Bacillales</taxon>
        <taxon>Bacillaceae</taxon>
        <taxon>Bacillus</taxon>
    </lineage>
</organism>
<reference evidence="1" key="1">
    <citation type="submission" date="2018-10" db="EMBL/GenBank/DDBJ databases">
        <authorList>
            <person name="Singh K. P."/>
            <person name="Ramachandran G."/>
            <person name="Val-Calvo J."/>
            <person name="Meijer J.J. W."/>
            <person name="Miguel-Arribas A."/>
            <person name="Gago Cordoba C."/>
        </authorList>
    </citation>
    <scope>NUCLEOTIDE SEQUENCE</scope>
    <source>
        <strain evidence="1">1</strain>
        <plasmid evidence="1">p576</plasmid>
    </source>
</reference>
<geneLocation type="plasmid" evidence="1">
    <name>p576</name>
</geneLocation>
<name>A0A9Q9PAL4_BACPU</name>
<accession>A0A9Q9PAL4</accession>
<sequence>MTFVSHSKIALWTYGDHDCSEKMYFVPKAWLYKIVKQLGYKDTEDFQSSYIWDDSKEILAMAESDGVVLEKCEIVHFNNKTTPCKKML</sequence>
<keyword evidence="1" id="KW-0614">Plasmid</keyword>
<dbReference type="EMBL" id="LR026976">
    <property type="protein sequence ID" value="VCT93305.1"/>
    <property type="molecule type" value="Genomic_DNA"/>
</dbReference>
<proteinExistence type="predicted"/>
<dbReference type="RefSeq" id="WP_122630934.1">
    <property type="nucleotide sequence ID" value="NZ_LR026976.1"/>
</dbReference>